<dbReference type="Pfam" id="PF00252">
    <property type="entry name" value="Ribosomal_L16"/>
    <property type="match status" value="1"/>
</dbReference>
<dbReference type="AlphaFoldDB" id="E2EA11"/>
<gene>
    <name evidence="5" type="primary">rpl16</name>
    <name evidence="5" type="ORF">PROLAC_051</name>
</gene>
<evidence type="ECO:0000256" key="2">
    <source>
        <dbReference type="ARBA" id="ARBA00022980"/>
    </source>
</evidence>
<dbReference type="NCBIfam" id="TIGR01164">
    <property type="entry name" value="rplP_bact"/>
    <property type="match status" value="1"/>
</dbReference>
<evidence type="ECO:0000313" key="5">
    <source>
        <dbReference type="EMBL" id="ADD46366.1"/>
    </source>
</evidence>
<dbReference type="GO" id="GO:0032543">
    <property type="term" value="P:mitochondrial translation"/>
    <property type="evidence" value="ECO:0007669"/>
    <property type="project" value="TreeGrafter"/>
</dbReference>
<dbReference type="GeneID" id="9480826"/>
<dbReference type="CDD" id="cd01433">
    <property type="entry name" value="Ribosomal_L16_L10e"/>
    <property type="match status" value="1"/>
</dbReference>
<sequence>MINLRPRNVKYNKIHTKYLGKKNKKGINLTFGSFGLKAVENGRIFPEQLETVRKLITSEIKAEGTLYINIFPDNSLTTKAIGSRMGNGKGNVNTWCSYVHTGKIIFEVENISSKLAFGILNKIKIYLPIQTKIVILKKYK</sequence>
<dbReference type="InterPro" id="IPR020798">
    <property type="entry name" value="Ribosomal_uL16_CS"/>
</dbReference>
<dbReference type="InterPro" id="IPR000114">
    <property type="entry name" value="Ribosomal_uL16_bact-type"/>
</dbReference>
<reference evidence="5" key="1">
    <citation type="journal article" date="2010" name="Genome Biol. Evol.">
        <title>A linear molecule with two large inverted repeats: the mitochondrial genome of the stramenopile Proteromonas lacertae.</title>
        <authorList>
            <person name="Perez-Brocal V."/>
            <person name="Shahar-Golan R."/>
            <person name="Clark C.G."/>
        </authorList>
    </citation>
    <scope>NUCLEOTIDE SEQUENCE</scope>
</reference>
<organism evidence="5">
    <name type="scientific">Proteromonas lacertae</name>
    <name type="common">Stramenopile</name>
    <name type="synonym">Monocercomonoides lacertae</name>
    <dbReference type="NCBI Taxonomy" id="42746"/>
    <lineage>
        <taxon>Eukaryota</taxon>
        <taxon>Sar</taxon>
        <taxon>Stramenopiles</taxon>
        <taxon>Bigyra</taxon>
        <taxon>Opalozoa</taxon>
        <taxon>Opalinata</taxon>
        <taxon>Proteromonadidae</taxon>
        <taxon>Proteromonas</taxon>
    </lineage>
</organism>
<dbReference type="RefSeq" id="YP_003795228.1">
    <property type="nucleotide sequence ID" value="NC_014338.1"/>
</dbReference>
<dbReference type="EMBL" id="GU563431">
    <property type="protein sequence ID" value="ADD46366.1"/>
    <property type="molecule type" value="Genomic_DNA"/>
</dbReference>
<evidence type="ECO:0000256" key="3">
    <source>
        <dbReference type="ARBA" id="ARBA00023274"/>
    </source>
</evidence>
<dbReference type="GO" id="GO:0005762">
    <property type="term" value="C:mitochondrial large ribosomal subunit"/>
    <property type="evidence" value="ECO:0007669"/>
    <property type="project" value="TreeGrafter"/>
</dbReference>
<dbReference type="PRINTS" id="PR00060">
    <property type="entry name" value="RIBOSOMALL16"/>
</dbReference>
<dbReference type="Gene3D" id="3.90.1170.10">
    <property type="entry name" value="Ribosomal protein L10e/L16"/>
    <property type="match status" value="1"/>
</dbReference>
<dbReference type="GO" id="GO:0003735">
    <property type="term" value="F:structural constituent of ribosome"/>
    <property type="evidence" value="ECO:0007669"/>
    <property type="project" value="InterPro"/>
</dbReference>
<geneLocation type="mitochondrion" evidence="5"/>
<keyword evidence="2 4" id="KW-0689">Ribosomal protein</keyword>
<evidence type="ECO:0000256" key="4">
    <source>
        <dbReference type="RuleBase" id="RU004413"/>
    </source>
</evidence>
<dbReference type="InterPro" id="IPR036920">
    <property type="entry name" value="Ribosomal_uL16_sf"/>
</dbReference>
<dbReference type="InterPro" id="IPR016180">
    <property type="entry name" value="Ribosomal_uL16_dom"/>
</dbReference>
<dbReference type="PANTHER" id="PTHR12220">
    <property type="entry name" value="50S/60S RIBOSOMAL PROTEIN L16"/>
    <property type="match status" value="1"/>
</dbReference>
<accession>E2EA11</accession>
<dbReference type="GO" id="GO:0019843">
    <property type="term" value="F:rRNA binding"/>
    <property type="evidence" value="ECO:0007669"/>
    <property type="project" value="InterPro"/>
</dbReference>
<dbReference type="InterPro" id="IPR047873">
    <property type="entry name" value="Ribosomal_uL16"/>
</dbReference>
<dbReference type="SUPFAM" id="SSF54686">
    <property type="entry name" value="Ribosomal protein L16p/L10e"/>
    <property type="match status" value="1"/>
</dbReference>
<evidence type="ECO:0000256" key="1">
    <source>
        <dbReference type="ARBA" id="ARBA00008931"/>
    </source>
</evidence>
<keyword evidence="5" id="KW-0496">Mitochondrion</keyword>
<dbReference type="PROSITE" id="PS00701">
    <property type="entry name" value="RIBOSOMAL_L16_2"/>
    <property type="match status" value="1"/>
</dbReference>
<name>E2EA11_PROLC</name>
<protein>
    <submittedName>
        <fullName evidence="5">Ribosomal protein L16</fullName>
    </submittedName>
</protein>
<keyword evidence="3 4" id="KW-0687">Ribonucleoprotein</keyword>
<dbReference type="PANTHER" id="PTHR12220:SF13">
    <property type="entry name" value="LARGE RIBOSOMAL SUBUNIT PROTEIN UL16M"/>
    <property type="match status" value="1"/>
</dbReference>
<proteinExistence type="inferred from homology"/>
<comment type="similarity">
    <text evidence="1 4">Belongs to the universal ribosomal protein uL16 family.</text>
</comment>